<dbReference type="Proteomes" id="UP000325811">
    <property type="component" value="Chromosome I"/>
</dbReference>
<evidence type="ECO:0000313" key="3">
    <source>
        <dbReference type="Proteomes" id="UP000325811"/>
    </source>
</evidence>
<feature type="domain" description="Cyanophage baseplate Pam3 plug gp18" evidence="1">
    <location>
        <begin position="5"/>
        <end position="102"/>
    </location>
</feature>
<dbReference type="KEGG" id="pdio:PDMSB3_2698"/>
<protein>
    <recommendedName>
        <fullName evidence="1">Cyanophage baseplate Pam3 plug gp18 domain-containing protein</fullName>
    </recommendedName>
</protein>
<sequence length="104" mass="11214">MTQTFEIPLTPAAQTFLVTLVGVQYQLTLQWRDEEEGGWTLDIADSGGSPIVSGVPLVTGVDLLAQYQYLGIGGELWVQTDVDPAAVPTYDNLGTASHVYFVVP</sequence>
<keyword evidence="3" id="KW-1185">Reference proteome</keyword>
<dbReference type="Pfam" id="PF22479">
    <property type="entry name" value="Pam3_gp18"/>
    <property type="match status" value="1"/>
</dbReference>
<dbReference type="AlphaFoldDB" id="A0A5Q4ZH66"/>
<dbReference type="RefSeq" id="WP_165186354.1">
    <property type="nucleotide sequence ID" value="NZ_LR699553.1"/>
</dbReference>
<evidence type="ECO:0000313" key="2">
    <source>
        <dbReference type="EMBL" id="VVD29154.1"/>
    </source>
</evidence>
<organism evidence="2 3">
    <name type="scientific">Paraburkholderia dioscoreae</name>
    <dbReference type="NCBI Taxonomy" id="2604047"/>
    <lineage>
        <taxon>Bacteria</taxon>
        <taxon>Pseudomonadati</taxon>
        <taxon>Pseudomonadota</taxon>
        <taxon>Betaproteobacteria</taxon>
        <taxon>Burkholderiales</taxon>
        <taxon>Burkholderiaceae</taxon>
        <taxon>Paraburkholderia</taxon>
    </lineage>
</organism>
<proteinExistence type="predicted"/>
<accession>A0A5Q4ZH66</accession>
<dbReference type="InterPro" id="IPR054252">
    <property type="entry name" value="Pam3_gp18"/>
</dbReference>
<name>A0A5Q4ZH66_9BURK</name>
<reference evidence="2 3" key="1">
    <citation type="submission" date="2019-08" db="EMBL/GenBank/DDBJ databases">
        <authorList>
            <person name="Herpell B J."/>
        </authorList>
    </citation>
    <scope>NUCLEOTIDE SEQUENCE [LARGE SCALE GENOMIC DNA]</scope>
    <source>
        <strain evidence="3">Msb3</strain>
    </source>
</reference>
<evidence type="ECO:0000259" key="1">
    <source>
        <dbReference type="Pfam" id="PF22479"/>
    </source>
</evidence>
<gene>
    <name evidence="2" type="ORF">PDMSB3_2698</name>
</gene>
<dbReference type="EMBL" id="LR699553">
    <property type="protein sequence ID" value="VVD29154.1"/>
    <property type="molecule type" value="Genomic_DNA"/>
</dbReference>